<reference evidence="1 2" key="1">
    <citation type="journal article" date="2018" name="Sci. Rep.">
        <title>Extensive genomic diversity among Mycobacterium marinum strains revealed by whole genome sequencing.</title>
        <authorList>
            <person name="Das S."/>
            <person name="Pettersson B.M."/>
            <person name="Behra P.R."/>
            <person name="Mallick A."/>
            <person name="Cheramie M."/>
            <person name="Ramesh M."/>
            <person name="Shirreff L."/>
            <person name="DuCote T."/>
            <person name="Dasgupta S."/>
            <person name="Ennis D.G."/>
            <person name="Kirsebom L.A."/>
        </authorList>
    </citation>
    <scope>NUCLEOTIDE SEQUENCE [LARGE SCALE GENOMIC DNA]</scope>
    <source>
        <strain evidence="1 2">Davis1</strain>
    </source>
</reference>
<comment type="caution">
    <text evidence="1">The sequence shown here is derived from an EMBL/GenBank/DDBJ whole genome shotgun (WGS) entry which is preliminary data.</text>
</comment>
<dbReference type="EMBL" id="PEDF01000098">
    <property type="protein sequence ID" value="RFZ39988.1"/>
    <property type="molecule type" value="Genomic_DNA"/>
</dbReference>
<protein>
    <submittedName>
        <fullName evidence="1">Uncharacterized protein</fullName>
    </submittedName>
</protein>
<sequence>MTSASRTLTRRHRGITDTAVITDTRLLLWAPPFRGYRPPQPQPRSGSALTGLALAALCGGAEFVGSGAMPTHAGSIAAWAAVRP</sequence>
<name>A0A3E2MUQ2_MYCMR</name>
<organism evidence="1 2">
    <name type="scientific">Mycobacterium marinum</name>
    <dbReference type="NCBI Taxonomy" id="1781"/>
    <lineage>
        <taxon>Bacteria</taxon>
        <taxon>Bacillati</taxon>
        <taxon>Actinomycetota</taxon>
        <taxon>Actinomycetes</taxon>
        <taxon>Mycobacteriales</taxon>
        <taxon>Mycobacteriaceae</taxon>
        <taxon>Mycobacterium</taxon>
        <taxon>Mycobacterium ulcerans group</taxon>
    </lineage>
</organism>
<dbReference type="Proteomes" id="UP000257451">
    <property type="component" value="Unassembled WGS sequence"/>
</dbReference>
<gene>
    <name evidence="1" type="ORF">DAVIS_03202</name>
</gene>
<accession>A0A3E2MUQ2</accession>
<proteinExistence type="predicted"/>
<evidence type="ECO:0000313" key="2">
    <source>
        <dbReference type="Proteomes" id="UP000257451"/>
    </source>
</evidence>
<evidence type="ECO:0000313" key="1">
    <source>
        <dbReference type="EMBL" id="RFZ39988.1"/>
    </source>
</evidence>
<dbReference type="AlphaFoldDB" id="A0A3E2MUQ2"/>